<dbReference type="AlphaFoldDB" id="A0AA35Y8T7"/>
<gene>
    <name evidence="2" type="ORF">LSALG_LOCUS2854</name>
</gene>
<dbReference type="EMBL" id="OX465086">
    <property type="protein sequence ID" value="CAI9262098.1"/>
    <property type="molecule type" value="Genomic_DNA"/>
</dbReference>
<organism evidence="2 3">
    <name type="scientific">Lactuca saligna</name>
    <name type="common">Willowleaf lettuce</name>
    <dbReference type="NCBI Taxonomy" id="75948"/>
    <lineage>
        <taxon>Eukaryota</taxon>
        <taxon>Viridiplantae</taxon>
        <taxon>Streptophyta</taxon>
        <taxon>Embryophyta</taxon>
        <taxon>Tracheophyta</taxon>
        <taxon>Spermatophyta</taxon>
        <taxon>Magnoliopsida</taxon>
        <taxon>eudicotyledons</taxon>
        <taxon>Gunneridae</taxon>
        <taxon>Pentapetalae</taxon>
        <taxon>asterids</taxon>
        <taxon>campanulids</taxon>
        <taxon>Asterales</taxon>
        <taxon>Asteraceae</taxon>
        <taxon>Cichorioideae</taxon>
        <taxon>Cichorieae</taxon>
        <taxon>Lactucinae</taxon>
        <taxon>Lactuca</taxon>
    </lineage>
</organism>
<evidence type="ECO:0000313" key="2">
    <source>
        <dbReference type="EMBL" id="CAI9262098.1"/>
    </source>
</evidence>
<reference evidence="2" key="1">
    <citation type="submission" date="2023-04" db="EMBL/GenBank/DDBJ databases">
        <authorList>
            <person name="Vijverberg K."/>
            <person name="Xiong W."/>
            <person name="Schranz E."/>
        </authorList>
    </citation>
    <scope>NUCLEOTIDE SEQUENCE</scope>
</reference>
<name>A0AA35Y8T7_LACSI</name>
<evidence type="ECO:0000313" key="3">
    <source>
        <dbReference type="Proteomes" id="UP001177003"/>
    </source>
</evidence>
<evidence type="ECO:0000256" key="1">
    <source>
        <dbReference type="SAM" id="MobiDB-lite"/>
    </source>
</evidence>
<dbReference type="Proteomes" id="UP001177003">
    <property type="component" value="Chromosome 0"/>
</dbReference>
<sequence>MLILLVDDEDDIEYNEEDDDDEEGTSDEEEGVVDEEYELAADKGEAVVHGMNSPLRLNKNIRFSFTCSSTAYVDDVVQHGSTPPQVETADPLIQDVISPRSVSPYHQAEPTPPMPTPLRIVSFYQGESNSNFQTDTIVVVEQESNILDTNATNDDQPIHEASDQSKTGDYERVLDMGYMAQAVVSLLVVYPDSHFEGEITQGRI</sequence>
<proteinExistence type="predicted"/>
<protein>
    <submittedName>
        <fullName evidence="2">Uncharacterized protein</fullName>
    </submittedName>
</protein>
<accession>A0AA35Y8T7</accession>
<feature type="region of interest" description="Disordered" evidence="1">
    <location>
        <begin position="1"/>
        <end position="34"/>
    </location>
</feature>
<keyword evidence="3" id="KW-1185">Reference proteome</keyword>